<feature type="compositionally biased region" description="Polar residues" evidence="1">
    <location>
        <begin position="101"/>
        <end position="119"/>
    </location>
</feature>
<keyword evidence="3" id="KW-1185">Reference proteome</keyword>
<organism evidence="2 3">
    <name type="scientific">Microdochium bolleyi</name>
    <dbReference type="NCBI Taxonomy" id="196109"/>
    <lineage>
        <taxon>Eukaryota</taxon>
        <taxon>Fungi</taxon>
        <taxon>Dikarya</taxon>
        <taxon>Ascomycota</taxon>
        <taxon>Pezizomycotina</taxon>
        <taxon>Sordariomycetes</taxon>
        <taxon>Xylariomycetidae</taxon>
        <taxon>Xylariales</taxon>
        <taxon>Microdochiaceae</taxon>
        <taxon>Microdochium</taxon>
    </lineage>
</organism>
<proteinExistence type="predicted"/>
<reference evidence="3" key="1">
    <citation type="submission" date="2016-02" db="EMBL/GenBank/DDBJ databases">
        <title>Draft genome sequence of Microdochium bolleyi, a fungal endophyte of beachgrass.</title>
        <authorList>
            <consortium name="DOE Joint Genome Institute"/>
            <person name="David A.S."/>
            <person name="May G."/>
            <person name="Haridas S."/>
            <person name="Lim J."/>
            <person name="Wang M."/>
            <person name="Labutti K."/>
            <person name="Lipzen A."/>
            <person name="Barry K."/>
            <person name="Grigoriev I.V."/>
        </authorList>
    </citation>
    <scope>NUCLEOTIDE SEQUENCE [LARGE SCALE GENOMIC DNA]</scope>
    <source>
        <strain evidence="3">J235TASD1</strain>
    </source>
</reference>
<dbReference type="InParanoid" id="A0A136J9W2"/>
<feature type="compositionally biased region" description="Basic and acidic residues" evidence="1">
    <location>
        <begin position="280"/>
        <end position="295"/>
    </location>
</feature>
<feature type="compositionally biased region" description="Polar residues" evidence="1">
    <location>
        <begin position="142"/>
        <end position="156"/>
    </location>
</feature>
<feature type="compositionally biased region" description="Low complexity" evidence="1">
    <location>
        <begin position="263"/>
        <end position="278"/>
    </location>
</feature>
<accession>A0A136J9W2</accession>
<evidence type="ECO:0000313" key="2">
    <source>
        <dbReference type="EMBL" id="KXJ93925.1"/>
    </source>
</evidence>
<evidence type="ECO:0000313" key="3">
    <source>
        <dbReference type="Proteomes" id="UP000070501"/>
    </source>
</evidence>
<feature type="region of interest" description="Disordered" evidence="1">
    <location>
        <begin position="460"/>
        <end position="507"/>
    </location>
</feature>
<gene>
    <name evidence="2" type="ORF">Micbo1qcDRAFT_39995</name>
</gene>
<feature type="compositionally biased region" description="Basic and acidic residues" evidence="1">
    <location>
        <begin position="206"/>
        <end position="216"/>
    </location>
</feature>
<evidence type="ECO:0000256" key="1">
    <source>
        <dbReference type="SAM" id="MobiDB-lite"/>
    </source>
</evidence>
<name>A0A136J9W2_9PEZI</name>
<dbReference type="OrthoDB" id="5424234at2759"/>
<feature type="region of interest" description="Disordered" evidence="1">
    <location>
        <begin position="96"/>
        <end position="404"/>
    </location>
</feature>
<dbReference type="Proteomes" id="UP000070501">
    <property type="component" value="Unassembled WGS sequence"/>
</dbReference>
<sequence length="507" mass="53931">MGDMILPKGIVTNTSWIYEEVASYPVVPLDKIQKYWRVYTTTFTRLVDPTANRLENFWWHVWGSERRNLPGPVLARLFEQISNGPTFVKLRSTANRYEGPSQPSSPNAKRTLQEESQVVKSRPVTENVVHSEGPSGLPLEAQTGNVVKKSSANQQPPVKPILKTLGAPPSTGPRPNARIVTPVATPAASDSEGESSGSTAMTARASTKDAESTRGKLEKKRTGAAGQKKKGAKVVASTARRRPAMPRRPSSQSSAGGSDNGSKESGSLSSKISSSARSIETIHEGKGVVHLDEPSSAKAAGKRPDISTNHDGTTGSAAKQAQHLPIRSPKSSENYSISATKARPGLGVTASDQPSAVTRPASRTRVASMEDQSSVVPRPSYPGGAAMSRSRSDMGSPRPGMRDWNLKGRGIAPGLIAPSTVTTSSATAHGTIIEFDENLPANEAFANALSEMDDPIQAIQRTGTGSSTSSRLVPTLPSTSPNVHLGRSKSQLTLLLERQGDDKRARR</sequence>
<evidence type="ECO:0008006" key="4">
    <source>
        <dbReference type="Google" id="ProtNLM"/>
    </source>
</evidence>
<dbReference type="EMBL" id="KQ964247">
    <property type="protein sequence ID" value="KXJ93925.1"/>
    <property type="molecule type" value="Genomic_DNA"/>
</dbReference>
<dbReference type="AlphaFoldDB" id="A0A136J9W2"/>
<feature type="compositionally biased region" description="Basic and acidic residues" evidence="1">
    <location>
        <begin position="498"/>
        <end position="507"/>
    </location>
</feature>
<feature type="compositionally biased region" description="Polar residues" evidence="1">
    <location>
        <begin position="476"/>
        <end position="493"/>
    </location>
</feature>
<dbReference type="STRING" id="196109.A0A136J9W2"/>
<feature type="compositionally biased region" description="Polar residues" evidence="1">
    <location>
        <begin position="306"/>
        <end position="319"/>
    </location>
</feature>
<protein>
    <recommendedName>
        <fullName evidence="4">Nitrogen regulatory protein areA GATA-like domain-containing protein</fullName>
    </recommendedName>
</protein>
<feature type="compositionally biased region" description="Polar residues" evidence="1">
    <location>
        <begin position="329"/>
        <end position="339"/>
    </location>
</feature>
<feature type="compositionally biased region" description="Low complexity" evidence="1">
    <location>
        <begin position="187"/>
        <end position="198"/>
    </location>
</feature>